<evidence type="ECO:0000256" key="5">
    <source>
        <dbReference type="ARBA" id="ARBA00038359"/>
    </source>
</evidence>
<comment type="subcellular location">
    <subcellularLocation>
        <location evidence="1">Membrane</location>
        <topology evidence="1">Multi-pass membrane protein</topology>
    </subcellularLocation>
</comment>
<dbReference type="Pfam" id="PF20684">
    <property type="entry name" value="Fung_rhodopsin"/>
    <property type="match status" value="1"/>
</dbReference>
<keyword evidence="2 6" id="KW-0812">Transmembrane</keyword>
<evidence type="ECO:0000256" key="1">
    <source>
        <dbReference type="ARBA" id="ARBA00004141"/>
    </source>
</evidence>
<dbReference type="InterPro" id="IPR049326">
    <property type="entry name" value="Rhodopsin_dom_fungi"/>
</dbReference>
<protein>
    <recommendedName>
        <fullName evidence="7">Rhodopsin domain-containing protein</fullName>
    </recommendedName>
</protein>
<evidence type="ECO:0000259" key="7">
    <source>
        <dbReference type="Pfam" id="PF20684"/>
    </source>
</evidence>
<evidence type="ECO:0000256" key="6">
    <source>
        <dbReference type="SAM" id="Phobius"/>
    </source>
</evidence>
<evidence type="ECO:0000313" key="9">
    <source>
        <dbReference type="Proteomes" id="UP000774617"/>
    </source>
</evidence>
<feature type="transmembrane region" description="Helical" evidence="6">
    <location>
        <begin position="266"/>
        <end position="289"/>
    </location>
</feature>
<feature type="domain" description="Rhodopsin" evidence="7">
    <location>
        <begin position="53"/>
        <end position="290"/>
    </location>
</feature>
<feature type="transmembrane region" description="Helical" evidence="6">
    <location>
        <begin position="189"/>
        <end position="214"/>
    </location>
</feature>
<organism evidence="8 9">
    <name type="scientific">Macrophomina phaseolina</name>
    <dbReference type="NCBI Taxonomy" id="35725"/>
    <lineage>
        <taxon>Eukaryota</taxon>
        <taxon>Fungi</taxon>
        <taxon>Dikarya</taxon>
        <taxon>Ascomycota</taxon>
        <taxon>Pezizomycotina</taxon>
        <taxon>Dothideomycetes</taxon>
        <taxon>Dothideomycetes incertae sedis</taxon>
        <taxon>Botryosphaeriales</taxon>
        <taxon>Botryosphaeriaceae</taxon>
        <taxon>Macrophomina</taxon>
    </lineage>
</organism>
<keyword evidence="9" id="KW-1185">Reference proteome</keyword>
<proteinExistence type="inferred from homology"/>
<keyword evidence="4 6" id="KW-0472">Membrane</keyword>
<accession>A0ABQ8G1T6</accession>
<name>A0ABQ8G1T6_9PEZI</name>
<reference evidence="8 9" key="1">
    <citation type="journal article" date="2021" name="Nat. Commun.">
        <title>Genetic determinants of endophytism in the Arabidopsis root mycobiome.</title>
        <authorList>
            <person name="Mesny F."/>
            <person name="Miyauchi S."/>
            <person name="Thiergart T."/>
            <person name="Pickel B."/>
            <person name="Atanasova L."/>
            <person name="Karlsson M."/>
            <person name="Huettel B."/>
            <person name="Barry K.W."/>
            <person name="Haridas S."/>
            <person name="Chen C."/>
            <person name="Bauer D."/>
            <person name="Andreopoulos W."/>
            <person name="Pangilinan J."/>
            <person name="LaButti K."/>
            <person name="Riley R."/>
            <person name="Lipzen A."/>
            <person name="Clum A."/>
            <person name="Drula E."/>
            <person name="Henrissat B."/>
            <person name="Kohler A."/>
            <person name="Grigoriev I.V."/>
            <person name="Martin F.M."/>
            <person name="Hacquard S."/>
        </authorList>
    </citation>
    <scope>NUCLEOTIDE SEQUENCE [LARGE SCALE GENOMIC DNA]</scope>
    <source>
        <strain evidence="8 9">MPI-SDFR-AT-0080</strain>
    </source>
</reference>
<feature type="transmembrane region" description="Helical" evidence="6">
    <location>
        <begin position="148"/>
        <end position="169"/>
    </location>
</feature>
<dbReference type="InterPro" id="IPR052337">
    <property type="entry name" value="SAT4-like"/>
</dbReference>
<feature type="transmembrane region" description="Helical" evidence="6">
    <location>
        <begin position="109"/>
        <end position="136"/>
    </location>
</feature>
<comment type="similarity">
    <text evidence="5">Belongs to the SAT4 family.</text>
</comment>
<feature type="transmembrane region" description="Helical" evidence="6">
    <location>
        <begin position="226"/>
        <end position="246"/>
    </location>
</feature>
<evidence type="ECO:0000256" key="2">
    <source>
        <dbReference type="ARBA" id="ARBA00022692"/>
    </source>
</evidence>
<evidence type="ECO:0000256" key="4">
    <source>
        <dbReference type="ARBA" id="ARBA00023136"/>
    </source>
</evidence>
<dbReference type="PANTHER" id="PTHR33048:SF124">
    <property type="entry name" value="INTEGRAL MEMBRANE PROTEIN"/>
    <property type="match status" value="1"/>
</dbReference>
<keyword evidence="3 6" id="KW-1133">Transmembrane helix</keyword>
<dbReference type="PANTHER" id="PTHR33048">
    <property type="entry name" value="PTH11-LIKE INTEGRAL MEMBRANE PROTEIN (AFU_ORTHOLOGUE AFUA_5G11245)"/>
    <property type="match status" value="1"/>
</dbReference>
<feature type="transmembrane region" description="Helical" evidence="6">
    <location>
        <begin position="32"/>
        <end position="57"/>
    </location>
</feature>
<evidence type="ECO:0000313" key="8">
    <source>
        <dbReference type="EMBL" id="KAH7042226.1"/>
    </source>
</evidence>
<gene>
    <name evidence="8" type="ORF">B0J12DRAFT_605416</name>
</gene>
<dbReference type="Proteomes" id="UP000774617">
    <property type="component" value="Unassembled WGS sequence"/>
</dbReference>
<feature type="transmembrane region" description="Helical" evidence="6">
    <location>
        <begin position="69"/>
        <end position="89"/>
    </location>
</feature>
<dbReference type="EMBL" id="JAGTJR010000026">
    <property type="protein sequence ID" value="KAH7042226.1"/>
    <property type="molecule type" value="Genomic_DNA"/>
</dbReference>
<comment type="caution">
    <text evidence="8">The sequence shown here is derived from an EMBL/GenBank/DDBJ whole genome shotgun (WGS) entry which is preliminary data.</text>
</comment>
<sequence length="310" mass="34906">MYSPVLSPREEILGVIPPPPGVTPNFINPTSLAHIVLIANILFPLMSALFVTLRLYTTGLIMRTVGIDDYIIALSWLLACAASSTHSLLTRYGLGRHLWDVPLSTYNPNFLKVAAVCGTFYGLSIMFSKLSILGLYFRYLPEKPNKAIATTMTVVILYSLIGSFKWVLACRPIEKYWDLRITHGSCVDWLKINVFTGVMNTATDVFILLLPIVMLRNIRLPRREKIGLVLVMMTGGFVLVVSIIRLKTTVDTDYNRDLTWDWARNGIWWMVEMHIAIVCACLPVGRAFLRKHIPNVIGYNFNTLGQGSPR</sequence>
<evidence type="ECO:0000256" key="3">
    <source>
        <dbReference type="ARBA" id="ARBA00022989"/>
    </source>
</evidence>